<reference evidence="2 3" key="1">
    <citation type="submission" date="2018-10" db="EMBL/GenBank/DDBJ databases">
        <title>Bacillus Keqinensis sp. nov., a moderately halophilic bacterium isolated from a saline-alkaline lake.</title>
        <authorList>
            <person name="Wang H."/>
        </authorList>
    </citation>
    <scope>NUCLEOTIDE SEQUENCE [LARGE SCALE GENOMIC DNA]</scope>
    <source>
        <strain evidence="2 3">KQ-3</strain>
    </source>
</reference>
<name>A0A3M7TT58_9BACI</name>
<dbReference type="OrthoDB" id="9795206at2"/>
<dbReference type="EMBL" id="RHIB01000001">
    <property type="protein sequence ID" value="RNA68623.1"/>
    <property type="molecule type" value="Genomic_DNA"/>
</dbReference>
<gene>
    <name evidence="2" type="ORF">EBO34_01240</name>
</gene>
<protein>
    <submittedName>
        <fullName evidence="2">N-acetyltransferase</fullName>
    </submittedName>
</protein>
<dbReference type="PANTHER" id="PTHR43415:SF5">
    <property type="entry name" value="ACETYLTRANSFERASE"/>
    <property type="match status" value="1"/>
</dbReference>
<sequence length="203" mass="23858">MFIRFMINYEQKPMTKEQQIVIRLDYFTEEDFDDLISWVNHTDPAFFMKWSGPTFTYPLTIEQLHNYSEGANKSGSDAFIFKVVVDETNEAAGHLALRNIDSYHSCARLGKVLISPDYRGKGFAKPAIRKALEFAFEYLDLNRLALGVFSFNTPAYQLYRETGFTEEGYFRDFRRVGDEYWDMYEMAMLKKDYIQKKENDDPA</sequence>
<dbReference type="InterPro" id="IPR016181">
    <property type="entry name" value="Acyl_CoA_acyltransferase"/>
</dbReference>
<dbReference type="Pfam" id="PF13302">
    <property type="entry name" value="Acetyltransf_3"/>
    <property type="match status" value="1"/>
</dbReference>
<dbReference type="GO" id="GO:0016747">
    <property type="term" value="F:acyltransferase activity, transferring groups other than amino-acyl groups"/>
    <property type="evidence" value="ECO:0007669"/>
    <property type="project" value="InterPro"/>
</dbReference>
<dbReference type="PANTHER" id="PTHR43415">
    <property type="entry name" value="SPERMIDINE N(1)-ACETYLTRANSFERASE"/>
    <property type="match status" value="1"/>
</dbReference>
<evidence type="ECO:0000313" key="2">
    <source>
        <dbReference type="EMBL" id="RNA68623.1"/>
    </source>
</evidence>
<dbReference type="AlphaFoldDB" id="A0A3M7TT58"/>
<dbReference type="CDD" id="cd04301">
    <property type="entry name" value="NAT_SF"/>
    <property type="match status" value="1"/>
</dbReference>
<proteinExistence type="predicted"/>
<accession>A0A3M7TT58</accession>
<dbReference type="InterPro" id="IPR000182">
    <property type="entry name" value="GNAT_dom"/>
</dbReference>
<dbReference type="Gene3D" id="3.40.630.30">
    <property type="match status" value="1"/>
</dbReference>
<evidence type="ECO:0000259" key="1">
    <source>
        <dbReference type="PROSITE" id="PS51186"/>
    </source>
</evidence>
<dbReference type="SUPFAM" id="SSF55729">
    <property type="entry name" value="Acyl-CoA N-acyltransferases (Nat)"/>
    <property type="match status" value="1"/>
</dbReference>
<feature type="domain" description="N-acetyltransferase" evidence="1">
    <location>
        <begin position="22"/>
        <end position="191"/>
    </location>
</feature>
<dbReference type="PROSITE" id="PS51186">
    <property type="entry name" value="GNAT"/>
    <property type="match status" value="1"/>
</dbReference>
<dbReference type="Proteomes" id="UP000278746">
    <property type="component" value="Unassembled WGS sequence"/>
</dbReference>
<evidence type="ECO:0000313" key="3">
    <source>
        <dbReference type="Proteomes" id="UP000278746"/>
    </source>
</evidence>
<comment type="caution">
    <text evidence="2">The sequence shown here is derived from an EMBL/GenBank/DDBJ whole genome shotgun (WGS) entry which is preliminary data.</text>
</comment>
<keyword evidence="2" id="KW-0808">Transferase</keyword>
<keyword evidence="3" id="KW-1185">Reference proteome</keyword>
<organism evidence="2 3">
    <name type="scientific">Alteribacter keqinensis</name>
    <dbReference type="NCBI Taxonomy" id="2483800"/>
    <lineage>
        <taxon>Bacteria</taxon>
        <taxon>Bacillati</taxon>
        <taxon>Bacillota</taxon>
        <taxon>Bacilli</taxon>
        <taxon>Bacillales</taxon>
        <taxon>Bacillaceae</taxon>
        <taxon>Alteribacter</taxon>
    </lineage>
</organism>